<name>A0A7R9BCS9_9CRUS</name>
<dbReference type="PANTHER" id="PTHR21193">
    <property type="entry name" value="OXIDOREDUCTASE-LIKE DOMAIN-CONTAINING PROTEIN 1"/>
    <property type="match status" value="1"/>
</dbReference>
<keyword evidence="3" id="KW-1185">Reference proteome</keyword>
<dbReference type="Proteomes" id="UP000678499">
    <property type="component" value="Unassembled WGS sequence"/>
</dbReference>
<proteinExistence type="predicted"/>
<reference evidence="2" key="1">
    <citation type="submission" date="2020-11" db="EMBL/GenBank/DDBJ databases">
        <authorList>
            <person name="Tran Van P."/>
        </authorList>
    </citation>
    <scope>NUCLEOTIDE SEQUENCE</scope>
</reference>
<dbReference type="InterPro" id="IPR039251">
    <property type="entry name" value="OXLD1"/>
</dbReference>
<evidence type="ECO:0000313" key="3">
    <source>
        <dbReference type="Proteomes" id="UP000678499"/>
    </source>
</evidence>
<evidence type="ECO:0000259" key="1">
    <source>
        <dbReference type="Pfam" id="PF09791"/>
    </source>
</evidence>
<dbReference type="InterPro" id="IPR019180">
    <property type="entry name" value="Oxidoreductase-like_N"/>
</dbReference>
<sequence>MFRPVLAREGVHVWHEISPDMKLDSVPPRKPEPEECCGQGCKSCVFDVYENELRIWEQGGEVSSCDEVSQDVYSEFVLTAVSEDTSDTKIFSFSGNVALSNVCLGDHLICRESEQADSPFLPYLFLRNGRMNEEFVREQLLELDRDSTSVLVCGSRDFQRCVTCLSKDLGFSNVMEF</sequence>
<dbReference type="PANTHER" id="PTHR21193:SF3">
    <property type="entry name" value="OXIDOREDUCTASE-LIKE DOMAIN-CONTAINING PROTEIN 1"/>
    <property type="match status" value="1"/>
</dbReference>
<accession>A0A7R9BCS9</accession>
<evidence type="ECO:0000313" key="2">
    <source>
        <dbReference type="EMBL" id="CAD7272765.1"/>
    </source>
</evidence>
<organism evidence="2">
    <name type="scientific">Notodromas monacha</name>
    <dbReference type="NCBI Taxonomy" id="399045"/>
    <lineage>
        <taxon>Eukaryota</taxon>
        <taxon>Metazoa</taxon>
        <taxon>Ecdysozoa</taxon>
        <taxon>Arthropoda</taxon>
        <taxon>Crustacea</taxon>
        <taxon>Oligostraca</taxon>
        <taxon>Ostracoda</taxon>
        <taxon>Podocopa</taxon>
        <taxon>Podocopida</taxon>
        <taxon>Cypridocopina</taxon>
        <taxon>Cypridoidea</taxon>
        <taxon>Cyprididae</taxon>
        <taxon>Notodromas</taxon>
    </lineage>
</organism>
<dbReference type="GO" id="GO:0005739">
    <property type="term" value="C:mitochondrion"/>
    <property type="evidence" value="ECO:0007669"/>
    <property type="project" value="TreeGrafter"/>
</dbReference>
<gene>
    <name evidence="2" type="ORF">NMOB1V02_LOCUS687</name>
</gene>
<feature type="domain" description="Oxidoreductase-like" evidence="1">
    <location>
        <begin position="25"/>
        <end position="58"/>
    </location>
</feature>
<dbReference type="Pfam" id="PF09791">
    <property type="entry name" value="Oxidored-like"/>
    <property type="match status" value="1"/>
</dbReference>
<dbReference type="OrthoDB" id="432685at2759"/>
<dbReference type="EMBL" id="CAJPEX010000063">
    <property type="protein sequence ID" value="CAG0912917.1"/>
    <property type="molecule type" value="Genomic_DNA"/>
</dbReference>
<protein>
    <recommendedName>
        <fullName evidence="1">Oxidoreductase-like domain-containing protein</fullName>
    </recommendedName>
</protein>
<dbReference type="AlphaFoldDB" id="A0A7R9BCS9"/>
<dbReference type="EMBL" id="OA882100">
    <property type="protein sequence ID" value="CAD7272765.1"/>
    <property type="molecule type" value="Genomic_DNA"/>
</dbReference>